<feature type="transmembrane region" description="Helical" evidence="2">
    <location>
        <begin position="86"/>
        <end position="112"/>
    </location>
</feature>
<keyword evidence="4" id="KW-1185">Reference proteome</keyword>
<keyword evidence="2" id="KW-0472">Membrane</keyword>
<evidence type="ECO:0000313" key="3">
    <source>
        <dbReference type="EMBL" id="KAF8443070.1"/>
    </source>
</evidence>
<evidence type="ECO:0000313" key="4">
    <source>
        <dbReference type="Proteomes" id="UP001194468"/>
    </source>
</evidence>
<evidence type="ECO:0000256" key="1">
    <source>
        <dbReference type="SAM" id="MobiDB-lite"/>
    </source>
</evidence>
<feature type="region of interest" description="Disordered" evidence="1">
    <location>
        <begin position="1"/>
        <end position="27"/>
    </location>
</feature>
<comment type="caution">
    <text evidence="3">The sequence shown here is derived from an EMBL/GenBank/DDBJ whole genome shotgun (WGS) entry which is preliminary data.</text>
</comment>
<reference evidence="3" key="2">
    <citation type="journal article" date="2020" name="Nat. Commun.">
        <title>Large-scale genome sequencing of mycorrhizal fungi provides insights into the early evolution of symbiotic traits.</title>
        <authorList>
            <person name="Miyauchi S."/>
            <person name="Kiss E."/>
            <person name="Kuo A."/>
            <person name="Drula E."/>
            <person name="Kohler A."/>
            <person name="Sanchez-Garcia M."/>
            <person name="Morin E."/>
            <person name="Andreopoulos B."/>
            <person name="Barry K.W."/>
            <person name="Bonito G."/>
            <person name="Buee M."/>
            <person name="Carver A."/>
            <person name="Chen C."/>
            <person name="Cichocki N."/>
            <person name="Clum A."/>
            <person name="Culley D."/>
            <person name="Crous P.W."/>
            <person name="Fauchery L."/>
            <person name="Girlanda M."/>
            <person name="Hayes R.D."/>
            <person name="Keri Z."/>
            <person name="LaButti K."/>
            <person name="Lipzen A."/>
            <person name="Lombard V."/>
            <person name="Magnuson J."/>
            <person name="Maillard F."/>
            <person name="Murat C."/>
            <person name="Nolan M."/>
            <person name="Ohm R.A."/>
            <person name="Pangilinan J."/>
            <person name="Pereira M.F."/>
            <person name="Perotto S."/>
            <person name="Peter M."/>
            <person name="Pfister S."/>
            <person name="Riley R."/>
            <person name="Sitrit Y."/>
            <person name="Stielow J.B."/>
            <person name="Szollosi G."/>
            <person name="Zifcakova L."/>
            <person name="Stursova M."/>
            <person name="Spatafora J.W."/>
            <person name="Tedersoo L."/>
            <person name="Vaario L.M."/>
            <person name="Yamada A."/>
            <person name="Yan M."/>
            <person name="Wang P."/>
            <person name="Xu J."/>
            <person name="Bruns T."/>
            <person name="Baldrian P."/>
            <person name="Vilgalys R."/>
            <person name="Dunand C."/>
            <person name="Henrissat B."/>
            <person name="Grigoriev I.V."/>
            <person name="Hibbett D."/>
            <person name="Nagy L.G."/>
            <person name="Martin F.M."/>
        </authorList>
    </citation>
    <scope>NUCLEOTIDE SEQUENCE</scope>
    <source>
        <strain evidence="3">BED1</strain>
    </source>
</reference>
<dbReference type="EMBL" id="WHUW01000008">
    <property type="protein sequence ID" value="KAF8443070.1"/>
    <property type="molecule type" value="Genomic_DNA"/>
</dbReference>
<reference evidence="3" key="1">
    <citation type="submission" date="2019-10" db="EMBL/GenBank/DDBJ databases">
        <authorList>
            <consortium name="DOE Joint Genome Institute"/>
            <person name="Kuo A."/>
            <person name="Miyauchi S."/>
            <person name="Kiss E."/>
            <person name="Drula E."/>
            <person name="Kohler A."/>
            <person name="Sanchez-Garcia M."/>
            <person name="Andreopoulos B."/>
            <person name="Barry K.W."/>
            <person name="Bonito G."/>
            <person name="Buee M."/>
            <person name="Carver A."/>
            <person name="Chen C."/>
            <person name="Cichocki N."/>
            <person name="Clum A."/>
            <person name="Culley D."/>
            <person name="Crous P.W."/>
            <person name="Fauchery L."/>
            <person name="Girlanda M."/>
            <person name="Hayes R."/>
            <person name="Keri Z."/>
            <person name="LaButti K."/>
            <person name="Lipzen A."/>
            <person name="Lombard V."/>
            <person name="Magnuson J."/>
            <person name="Maillard F."/>
            <person name="Morin E."/>
            <person name="Murat C."/>
            <person name="Nolan M."/>
            <person name="Ohm R."/>
            <person name="Pangilinan J."/>
            <person name="Pereira M."/>
            <person name="Perotto S."/>
            <person name="Peter M."/>
            <person name="Riley R."/>
            <person name="Sitrit Y."/>
            <person name="Stielow B."/>
            <person name="Szollosi G."/>
            <person name="Zifcakova L."/>
            <person name="Stursova M."/>
            <person name="Spatafora J.W."/>
            <person name="Tedersoo L."/>
            <person name="Vaario L.-M."/>
            <person name="Yamada A."/>
            <person name="Yan M."/>
            <person name="Wang P."/>
            <person name="Xu J."/>
            <person name="Bruns T."/>
            <person name="Baldrian P."/>
            <person name="Vilgalys R."/>
            <person name="Henrissat B."/>
            <person name="Grigoriev I.V."/>
            <person name="Hibbett D."/>
            <person name="Nagy L.G."/>
            <person name="Martin F.M."/>
        </authorList>
    </citation>
    <scope>NUCLEOTIDE SEQUENCE</scope>
    <source>
        <strain evidence="3">BED1</strain>
    </source>
</reference>
<keyword evidence="2" id="KW-0812">Transmembrane</keyword>
<gene>
    <name evidence="3" type="ORF">L210DRAFT_3156270</name>
</gene>
<sequence>MRNCVSSRASLRLKAPPPLHPTDTLGRNETELPLMEKFSPLAKSTWSADAADLFVLLSSFLLTTTSIVQVVLVFHAQTASSRNSTLIVLSMLPRVISSLSVTITSAVIMVAGKRYVLFKLARGGLRSRRVAVYNNPSIGNLASYLISRGAEFPLVCLSAVWGLALATSLTVNDSWEMGPGTVDQVFFVPFGPFDLAPPGTTWIVPAAEQLTLVVSMLCLDLQGAIGLINITSTHPMGIVYYPSLPLLAPNTAFSFSTTFNGFNITMEPLSSVPSTAQNLTCAFGANDTSLVLWSDGSDSQTLSIIAPSPSDSSSIFRFNATAIIMGGTLFSTGDYTEFALNGTSWPNVMPNNSQWAQDITDLICYTTFPPIGDYPDLSFSDVASLLNKDADDPYSHWSTVLNMAIGAYSSTILYPPTKHVQTTQYGIRFTSKFGIYILILHIVVSLLVLIVVVGLRLASRLGADFMNATRLLLDPLKDSELFNASLKTTVDTLEDPYMLVRDDEFLLAERKPTRENGTWITTFSLRNLFGRKLK</sequence>
<keyword evidence="2" id="KW-1133">Transmembrane helix</keyword>
<feature type="transmembrane region" description="Helical" evidence="2">
    <location>
        <begin position="53"/>
        <end position="74"/>
    </location>
</feature>
<dbReference type="AlphaFoldDB" id="A0AAD4BY25"/>
<organism evidence="3 4">
    <name type="scientific">Boletus edulis BED1</name>
    <dbReference type="NCBI Taxonomy" id="1328754"/>
    <lineage>
        <taxon>Eukaryota</taxon>
        <taxon>Fungi</taxon>
        <taxon>Dikarya</taxon>
        <taxon>Basidiomycota</taxon>
        <taxon>Agaricomycotina</taxon>
        <taxon>Agaricomycetes</taxon>
        <taxon>Agaricomycetidae</taxon>
        <taxon>Boletales</taxon>
        <taxon>Boletineae</taxon>
        <taxon>Boletaceae</taxon>
        <taxon>Boletoideae</taxon>
        <taxon>Boletus</taxon>
    </lineage>
</organism>
<dbReference type="Proteomes" id="UP001194468">
    <property type="component" value="Unassembled WGS sequence"/>
</dbReference>
<evidence type="ECO:0008006" key="5">
    <source>
        <dbReference type="Google" id="ProtNLM"/>
    </source>
</evidence>
<protein>
    <recommendedName>
        <fullName evidence="5">Transmembrane protein</fullName>
    </recommendedName>
</protein>
<proteinExistence type="predicted"/>
<accession>A0AAD4BY25</accession>
<feature type="transmembrane region" description="Helical" evidence="2">
    <location>
        <begin position="433"/>
        <end position="458"/>
    </location>
</feature>
<evidence type="ECO:0000256" key="2">
    <source>
        <dbReference type="SAM" id="Phobius"/>
    </source>
</evidence>
<name>A0AAD4BY25_BOLED</name>